<dbReference type="PANTHER" id="PTHR23199">
    <property type="entry name" value="NEUROTROPHIN 1-RELATED"/>
    <property type="match status" value="1"/>
</dbReference>
<dbReference type="Proteomes" id="UP000192578">
    <property type="component" value="Unassembled WGS sequence"/>
</dbReference>
<organism evidence="5 6">
    <name type="scientific">Hypsibius exemplaris</name>
    <name type="common">Freshwater tardigrade</name>
    <dbReference type="NCBI Taxonomy" id="2072580"/>
    <lineage>
        <taxon>Eukaryota</taxon>
        <taxon>Metazoa</taxon>
        <taxon>Ecdysozoa</taxon>
        <taxon>Tardigrada</taxon>
        <taxon>Eutardigrada</taxon>
        <taxon>Parachela</taxon>
        <taxon>Hypsibioidea</taxon>
        <taxon>Hypsibiidae</taxon>
        <taxon>Hypsibius</taxon>
    </lineage>
</organism>
<keyword evidence="1" id="KW-0732">Signal</keyword>
<sequence>MADSAFVFSDTFPQAQLLHQSSSPQGKPIQPIGTACDGLTQDYCAKPGHFYPRSEISYYIEENRSIMKRMFGSVSARSLLKKDEEEAAVDNSDLRRRRQAKQLAQPAVYLCPVEEELVTPFWALNGTGTKLAIVNTPPFEQAIHTVKCARGQPGRCHPTRPCLCTQEYSWFRLLAYDSSDNCKGIFME</sequence>
<evidence type="ECO:0000259" key="4">
    <source>
        <dbReference type="Pfam" id="PF16077"/>
    </source>
</evidence>
<evidence type="ECO:0000256" key="3">
    <source>
        <dbReference type="ARBA" id="ARBA00023180"/>
    </source>
</evidence>
<dbReference type="Pfam" id="PF16077">
    <property type="entry name" value="Spaetzle"/>
    <property type="match status" value="1"/>
</dbReference>
<keyword evidence="2" id="KW-1015">Disulfide bond</keyword>
<dbReference type="GO" id="GO:0008083">
    <property type="term" value="F:growth factor activity"/>
    <property type="evidence" value="ECO:0007669"/>
    <property type="project" value="TreeGrafter"/>
</dbReference>
<dbReference type="GO" id="GO:0021556">
    <property type="term" value="P:central nervous system formation"/>
    <property type="evidence" value="ECO:0007669"/>
    <property type="project" value="TreeGrafter"/>
</dbReference>
<keyword evidence="6" id="KW-1185">Reference proteome</keyword>
<dbReference type="OrthoDB" id="6630583at2759"/>
<dbReference type="PANTHER" id="PTHR23199:SF5">
    <property type="entry name" value="PROTEIN SPAETZLE 4"/>
    <property type="match status" value="1"/>
</dbReference>
<comment type="caution">
    <text evidence="5">The sequence shown here is derived from an EMBL/GenBank/DDBJ whole genome shotgun (WGS) entry which is preliminary data.</text>
</comment>
<dbReference type="SUPFAM" id="SSF57501">
    <property type="entry name" value="Cystine-knot cytokines"/>
    <property type="match status" value="1"/>
</dbReference>
<keyword evidence="3" id="KW-0325">Glycoprotein</keyword>
<feature type="domain" description="Spaetzle" evidence="4">
    <location>
        <begin position="109"/>
        <end position="186"/>
    </location>
</feature>
<dbReference type="InterPro" id="IPR052444">
    <property type="entry name" value="Spz/Toll_ligand-like"/>
</dbReference>
<dbReference type="InterPro" id="IPR032104">
    <property type="entry name" value="Spaetzle"/>
</dbReference>
<evidence type="ECO:0000313" key="5">
    <source>
        <dbReference type="EMBL" id="OQV15517.1"/>
    </source>
</evidence>
<evidence type="ECO:0000256" key="2">
    <source>
        <dbReference type="ARBA" id="ARBA00023157"/>
    </source>
</evidence>
<accession>A0A1W0WK16</accession>
<name>A0A1W0WK16_HYPEX</name>
<protein>
    <recommendedName>
        <fullName evidence="4">Spaetzle domain-containing protein</fullName>
    </recommendedName>
</protein>
<dbReference type="EMBL" id="MTYJ01000088">
    <property type="protein sequence ID" value="OQV15517.1"/>
    <property type="molecule type" value="Genomic_DNA"/>
</dbReference>
<evidence type="ECO:0000256" key="1">
    <source>
        <dbReference type="ARBA" id="ARBA00022729"/>
    </source>
</evidence>
<proteinExistence type="predicted"/>
<gene>
    <name evidence="5" type="ORF">BV898_10383</name>
</gene>
<dbReference type="GO" id="GO:0005121">
    <property type="term" value="F:Toll binding"/>
    <property type="evidence" value="ECO:0007669"/>
    <property type="project" value="TreeGrafter"/>
</dbReference>
<dbReference type="GO" id="GO:0045087">
    <property type="term" value="P:innate immune response"/>
    <property type="evidence" value="ECO:0007669"/>
    <property type="project" value="TreeGrafter"/>
</dbReference>
<dbReference type="Gene3D" id="2.10.90.10">
    <property type="entry name" value="Cystine-knot cytokines"/>
    <property type="match status" value="1"/>
</dbReference>
<dbReference type="InterPro" id="IPR029034">
    <property type="entry name" value="Cystine-knot_cytokine"/>
</dbReference>
<dbReference type="GO" id="GO:0005615">
    <property type="term" value="C:extracellular space"/>
    <property type="evidence" value="ECO:0007669"/>
    <property type="project" value="UniProtKB-ARBA"/>
</dbReference>
<evidence type="ECO:0000313" key="6">
    <source>
        <dbReference type="Proteomes" id="UP000192578"/>
    </source>
</evidence>
<reference evidence="6" key="1">
    <citation type="submission" date="2017-01" db="EMBL/GenBank/DDBJ databases">
        <title>Comparative genomics of anhydrobiosis in the tardigrade Hypsibius dujardini.</title>
        <authorList>
            <person name="Yoshida Y."/>
            <person name="Koutsovoulos G."/>
            <person name="Laetsch D."/>
            <person name="Stevens L."/>
            <person name="Kumar S."/>
            <person name="Horikawa D."/>
            <person name="Ishino K."/>
            <person name="Komine S."/>
            <person name="Tomita M."/>
            <person name="Blaxter M."/>
            <person name="Arakawa K."/>
        </authorList>
    </citation>
    <scope>NUCLEOTIDE SEQUENCE [LARGE SCALE GENOMIC DNA]</scope>
    <source>
        <strain evidence="6">Z151</strain>
    </source>
</reference>
<dbReference type="AlphaFoldDB" id="A0A1W0WK16"/>